<sequence length="160" mass="17371">MGLLDTFHFDQERYIRHLQGTYNDQLEKKHHRKVRQIITYHAAAGGGIGTAPATAGVSLVGSAYACRQVHILEKQKGLIENEMRRRGLPVPRERNRDRAAGATIGLVSLGIGHEFSQGIEHISGQAGSAFSEEALESSVATASHALPHAHHIGQVSLLIL</sequence>
<name>A0ABR1J2B3_9AGAR</name>
<protein>
    <submittedName>
        <fullName evidence="1">Uncharacterized protein</fullName>
    </submittedName>
</protein>
<gene>
    <name evidence="1" type="ORF">VKT23_014993</name>
</gene>
<comment type="caution">
    <text evidence="1">The sequence shown here is derived from an EMBL/GenBank/DDBJ whole genome shotgun (WGS) entry which is preliminary data.</text>
</comment>
<evidence type="ECO:0000313" key="2">
    <source>
        <dbReference type="Proteomes" id="UP001498398"/>
    </source>
</evidence>
<dbReference type="EMBL" id="JBANRG010000048">
    <property type="protein sequence ID" value="KAK7445125.1"/>
    <property type="molecule type" value="Genomic_DNA"/>
</dbReference>
<accession>A0ABR1J2B3</accession>
<keyword evidence="2" id="KW-1185">Reference proteome</keyword>
<proteinExistence type="predicted"/>
<organism evidence="1 2">
    <name type="scientific">Marasmiellus scandens</name>
    <dbReference type="NCBI Taxonomy" id="2682957"/>
    <lineage>
        <taxon>Eukaryota</taxon>
        <taxon>Fungi</taxon>
        <taxon>Dikarya</taxon>
        <taxon>Basidiomycota</taxon>
        <taxon>Agaricomycotina</taxon>
        <taxon>Agaricomycetes</taxon>
        <taxon>Agaricomycetidae</taxon>
        <taxon>Agaricales</taxon>
        <taxon>Marasmiineae</taxon>
        <taxon>Omphalotaceae</taxon>
        <taxon>Marasmiellus</taxon>
    </lineage>
</organism>
<reference evidence="1 2" key="1">
    <citation type="submission" date="2024-01" db="EMBL/GenBank/DDBJ databases">
        <title>A draft genome for the cacao thread blight pathogen Marasmiellus scandens.</title>
        <authorList>
            <person name="Baruah I.K."/>
            <person name="Leung J."/>
            <person name="Bukari Y."/>
            <person name="Amoako-Attah I."/>
            <person name="Meinhardt L.W."/>
            <person name="Bailey B.A."/>
            <person name="Cohen S.P."/>
        </authorList>
    </citation>
    <scope>NUCLEOTIDE SEQUENCE [LARGE SCALE GENOMIC DNA]</scope>
    <source>
        <strain evidence="1 2">GH-19</strain>
    </source>
</reference>
<dbReference type="Proteomes" id="UP001498398">
    <property type="component" value="Unassembled WGS sequence"/>
</dbReference>
<evidence type="ECO:0000313" key="1">
    <source>
        <dbReference type="EMBL" id="KAK7445125.1"/>
    </source>
</evidence>